<accession>A0A0K8J4Y9</accession>
<name>A0A0K8J4Y9_9FIRM</name>
<dbReference type="Gene3D" id="3.30.1180.10">
    <property type="match status" value="1"/>
</dbReference>
<keyword evidence="1" id="KW-0446">Lipid-binding</keyword>
<dbReference type="SUPFAM" id="SSF82549">
    <property type="entry name" value="DAK1/DegV-like"/>
    <property type="match status" value="1"/>
</dbReference>
<organism evidence="2 3">
    <name type="scientific">Herbinix luporum</name>
    <dbReference type="NCBI Taxonomy" id="1679721"/>
    <lineage>
        <taxon>Bacteria</taxon>
        <taxon>Bacillati</taxon>
        <taxon>Bacillota</taxon>
        <taxon>Clostridia</taxon>
        <taxon>Lachnospirales</taxon>
        <taxon>Lachnospiraceae</taxon>
        <taxon>Herbinix</taxon>
    </lineage>
</organism>
<dbReference type="InterPro" id="IPR050270">
    <property type="entry name" value="DegV_domain_contain"/>
</dbReference>
<evidence type="ECO:0000313" key="2">
    <source>
        <dbReference type="EMBL" id="CUH92545.1"/>
    </source>
</evidence>
<dbReference type="GO" id="GO:0008289">
    <property type="term" value="F:lipid binding"/>
    <property type="evidence" value="ECO:0007669"/>
    <property type="project" value="UniProtKB-KW"/>
</dbReference>
<protein>
    <recommendedName>
        <fullName evidence="4">DegV family protein</fullName>
    </recommendedName>
</protein>
<proteinExistence type="predicted"/>
<evidence type="ECO:0000313" key="3">
    <source>
        <dbReference type="Proteomes" id="UP000196053"/>
    </source>
</evidence>
<dbReference type="KEGG" id="hsd:SD1D_0998"/>
<gene>
    <name evidence="2" type="ORF">SD1D_0998</name>
</gene>
<evidence type="ECO:0000256" key="1">
    <source>
        <dbReference type="ARBA" id="ARBA00023121"/>
    </source>
</evidence>
<dbReference type="PANTHER" id="PTHR33434">
    <property type="entry name" value="DEGV DOMAIN-CONTAINING PROTEIN DR_1986-RELATED"/>
    <property type="match status" value="1"/>
</dbReference>
<dbReference type="NCBIfam" id="TIGR00762">
    <property type="entry name" value="DegV"/>
    <property type="match status" value="1"/>
</dbReference>
<dbReference type="OrthoDB" id="9781230at2"/>
<dbReference type="Proteomes" id="UP000196053">
    <property type="component" value="Chromosome I"/>
</dbReference>
<reference evidence="3" key="1">
    <citation type="submission" date="2015-09" db="EMBL/GenBank/DDBJ databases">
        <authorList>
            <person name="Wibberg D."/>
        </authorList>
    </citation>
    <scope>NUCLEOTIDE SEQUENCE [LARGE SCALE GENOMIC DNA]</scope>
    <source>
        <strain evidence="3">SD1D</strain>
    </source>
</reference>
<keyword evidence="3" id="KW-1185">Reference proteome</keyword>
<dbReference type="Gene3D" id="3.40.50.10170">
    <property type="match status" value="1"/>
</dbReference>
<dbReference type="EMBL" id="LN879430">
    <property type="protein sequence ID" value="CUH92545.1"/>
    <property type="molecule type" value="Genomic_DNA"/>
</dbReference>
<dbReference type="PANTHER" id="PTHR33434:SF2">
    <property type="entry name" value="FATTY ACID-BINDING PROTEIN TM_1468"/>
    <property type="match status" value="1"/>
</dbReference>
<dbReference type="AlphaFoldDB" id="A0A0K8J4Y9"/>
<dbReference type="InterPro" id="IPR043168">
    <property type="entry name" value="DegV_C"/>
</dbReference>
<dbReference type="InterPro" id="IPR003797">
    <property type="entry name" value="DegV"/>
</dbReference>
<evidence type="ECO:0008006" key="4">
    <source>
        <dbReference type="Google" id="ProtNLM"/>
    </source>
</evidence>
<dbReference type="Pfam" id="PF02645">
    <property type="entry name" value="DegV"/>
    <property type="match status" value="1"/>
</dbReference>
<dbReference type="PROSITE" id="PS51482">
    <property type="entry name" value="DEGV"/>
    <property type="match status" value="1"/>
</dbReference>
<dbReference type="RefSeq" id="WP_058257903.1">
    <property type="nucleotide sequence ID" value="NZ_LN879430.1"/>
</dbReference>
<sequence length="283" mass="31231">MSRVKIVTDSTCDLSHDLLELYDISVLPLMISMGEITKKDGLELVPEEIYRWSDETGQTPKTAAPTIGDAVSFLEPFVNAGLDIIFFGISESMSATCNVIRLAAQNLNYDKVYVVDSKNLSTGIGLQVLRAAKMAKKGSTVLEILNDNSEIKDKVRASFVVNTLTYLHRGGRCSGVTALLANTLKLKPEIMVTEGKMVVGKKYRGNIKSALLKYVHDKEKQLLNADNDRVFITHSGCDQEIIEEIRQYLEDLNIFKEILITRAGGVISSHCGPNTLGVLYISK</sequence>